<protein>
    <submittedName>
        <fullName evidence="6">SMC-Scp complex subunit ScpB</fullName>
    </submittedName>
</protein>
<gene>
    <name evidence="6" type="primary">scpB</name>
    <name evidence="6" type="ORF">ENN50_07790</name>
</gene>
<comment type="caution">
    <text evidence="6">The sequence shown here is derived from an EMBL/GenBank/DDBJ whole genome shotgun (WGS) entry which is preliminary data.</text>
</comment>
<reference evidence="6" key="1">
    <citation type="journal article" date="2020" name="mSystems">
        <title>Genome- and Community-Level Interaction Insights into Carbon Utilization and Element Cycling Functions of Hydrothermarchaeota in Hydrothermal Sediment.</title>
        <authorList>
            <person name="Zhou Z."/>
            <person name="Liu Y."/>
            <person name="Xu W."/>
            <person name="Pan J."/>
            <person name="Luo Z.H."/>
            <person name="Li M."/>
        </authorList>
    </citation>
    <scope>NUCLEOTIDE SEQUENCE [LARGE SCALE GENOMIC DNA]</scope>
    <source>
        <strain evidence="6">SpSt-1181</strain>
    </source>
</reference>
<feature type="region of interest" description="Disordered" evidence="5">
    <location>
        <begin position="185"/>
        <end position="208"/>
    </location>
</feature>
<dbReference type="NCBIfam" id="TIGR00281">
    <property type="entry name" value="SMC-Scp complex subunit ScpB"/>
    <property type="match status" value="1"/>
</dbReference>
<dbReference type="PIRSF" id="PIRSF019345">
    <property type="entry name" value="ScpB"/>
    <property type="match status" value="1"/>
</dbReference>
<evidence type="ECO:0000256" key="2">
    <source>
        <dbReference type="ARBA" id="ARBA00022618"/>
    </source>
</evidence>
<keyword evidence="3" id="KW-0159">Chromosome partition</keyword>
<dbReference type="SUPFAM" id="SSF46785">
    <property type="entry name" value="Winged helix' DNA-binding domain"/>
    <property type="match status" value="2"/>
</dbReference>
<organism evidence="6">
    <name type="scientific">Prosthecochloris aestuarii</name>
    <dbReference type="NCBI Taxonomy" id="1102"/>
    <lineage>
        <taxon>Bacteria</taxon>
        <taxon>Pseudomonadati</taxon>
        <taxon>Chlorobiota</taxon>
        <taxon>Chlorobiia</taxon>
        <taxon>Chlorobiales</taxon>
        <taxon>Chlorobiaceae</taxon>
        <taxon>Prosthecochloris</taxon>
    </lineage>
</organism>
<feature type="compositionally biased region" description="Basic and acidic residues" evidence="5">
    <location>
        <begin position="196"/>
        <end position="208"/>
    </location>
</feature>
<dbReference type="Pfam" id="PF04079">
    <property type="entry name" value="SMC_ScpB"/>
    <property type="match status" value="1"/>
</dbReference>
<dbReference type="PANTHER" id="PTHR34298">
    <property type="entry name" value="SEGREGATION AND CONDENSATION PROTEIN B"/>
    <property type="match status" value="1"/>
</dbReference>
<sequence length="208" mass="23526">MTLQEPSLIQNIEALIFASEEAVSAAALRQVLDNAVSFQDIEQAVEELNALYDASERTFRIVEVAGGYRFLSRPFVAPLLKKLQTPRIRRKLSQSVLEVLAVIAYRQPVSRSDIQHVRGVSPDYAINKLLERGLVDVRGRARTVGKPLLYGTTKEFLDLFQLSSLADLPKLREIKELVQDKEIQDYLASPSDDDQEQQKREDEKNTGK</sequence>
<proteinExistence type="predicted"/>
<dbReference type="Proteomes" id="UP000886335">
    <property type="component" value="Unassembled WGS sequence"/>
</dbReference>
<dbReference type="GO" id="GO:0051301">
    <property type="term" value="P:cell division"/>
    <property type="evidence" value="ECO:0007669"/>
    <property type="project" value="UniProtKB-KW"/>
</dbReference>
<keyword evidence="2" id="KW-0132">Cell division</keyword>
<dbReference type="InterPro" id="IPR036390">
    <property type="entry name" value="WH_DNA-bd_sf"/>
</dbReference>
<evidence type="ECO:0000256" key="4">
    <source>
        <dbReference type="ARBA" id="ARBA00023306"/>
    </source>
</evidence>
<keyword evidence="4" id="KW-0131">Cell cycle</keyword>
<dbReference type="Gene3D" id="1.10.10.10">
    <property type="entry name" value="Winged helix-like DNA-binding domain superfamily/Winged helix DNA-binding domain"/>
    <property type="match status" value="2"/>
</dbReference>
<dbReference type="InterPro" id="IPR036388">
    <property type="entry name" value="WH-like_DNA-bd_sf"/>
</dbReference>
<dbReference type="EMBL" id="DSBW01000169">
    <property type="protein sequence ID" value="HED31567.1"/>
    <property type="molecule type" value="Genomic_DNA"/>
</dbReference>
<dbReference type="AlphaFoldDB" id="A0A831WPM9"/>
<dbReference type="PANTHER" id="PTHR34298:SF2">
    <property type="entry name" value="SEGREGATION AND CONDENSATION PROTEIN B"/>
    <property type="match status" value="1"/>
</dbReference>
<name>A0A831WPM9_PROAE</name>
<accession>A0A831WPM9</accession>
<dbReference type="InterPro" id="IPR005234">
    <property type="entry name" value="ScpB_csome_segregation"/>
</dbReference>
<keyword evidence="1" id="KW-0963">Cytoplasm</keyword>
<evidence type="ECO:0000256" key="5">
    <source>
        <dbReference type="SAM" id="MobiDB-lite"/>
    </source>
</evidence>
<evidence type="ECO:0000313" key="6">
    <source>
        <dbReference type="EMBL" id="HED31567.1"/>
    </source>
</evidence>
<evidence type="ECO:0000256" key="1">
    <source>
        <dbReference type="ARBA" id="ARBA00022490"/>
    </source>
</evidence>
<evidence type="ECO:0000256" key="3">
    <source>
        <dbReference type="ARBA" id="ARBA00022829"/>
    </source>
</evidence>
<dbReference type="GO" id="GO:0051304">
    <property type="term" value="P:chromosome separation"/>
    <property type="evidence" value="ECO:0007669"/>
    <property type="project" value="InterPro"/>
</dbReference>